<keyword evidence="3" id="KW-0812">Transmembrane</keyword>
<dbReference type="Gene3D" id="1.10.287.470">
    <property type="entry name" value="Helix hairpin bin"/>
    <property type="match status" value="1"/>
</dbReference>
<dbReference type="InterPro" id="IPR006143">
    <property type="entry name" value="RND_pump_MFP"/>
</dbReference>
<dbReference type="NCBIfam" id="TIGR01730">
    <property type="entry name" value="RND_mfp"/>
    <property type="match status" value="1"/>
</dbReference>
<reference evidence="6 7" key="1">
    <citation type="submission" date="2019-02" db="EMBL/GenBank/DDBJ databases">
        <title>Deep-cultivation of Planctomycetes and their phenomic and genomic characterization uncovers novel biology.</title>
        <authorList>
            <person name="Wiegand S."/>
            <person name="Jogler M."/>
            <person name="Boedeker C."/>
            <person name="Pinto D."/>
            <person name="Vollmers J."/>
            <person name="Rivas-Marin E."/>
            <person name="Kohn T."/>
            <person name="Peeters S.H."/>
            <person name="Heuer A."/>
            <person name="Rast P."/>
            <person name="Oberbeckmann S."/>
            <person name="Bunk B."/>
            <person name="Jeske O."/>
            <person name="Meyerdierks A."/>
            <person name="Storesund J.E."/>
            <person name="Kallscheuer N."/>
            <person name="Luecker S."/>
            <person name="Lage O.M."/>
            <person name="Pohl T."/>
            <person name="Merkel B.J."/>
            <person name="Hornburger P."/>
            <person name="Mueller R.-W."/>
            <person name="Bruemmer F."/>
            <person name="Labrenz M."/>
            <person name="Spormann A.M."/>
            <person name="Op Den Camp H."/>
            <person name="Overmann J."/>
            <person name="Amann R."/>
            <person name="Jetten M.S.M."/>
            <person name="Mascher T."/>
            <person name="Medema M.H."/>
            <person name="Devos D.P."/>
            <person name="Kaster A.-K."/>
            <person name="Ovreas L."/>
            <person name="Rohde M."/>
            <person name="Galperin M.Y."/>
            <person name="Jogler C."/>
        </authorList>
    </citation>
    <scope>NUCLEOTIDE SEQUENCE [LARGE SCALE GENOMIC DNA]</scope>
    <source>
        <strain evidence="6 7">KOR34</strain>
    </source>
</reference>
<dbReference type="Pfam" id="PF25954">
    <property type="entry name" value="Beta-barrel_RND_2"/>
    <property type="match status" value="1"/>
</dbReference>
<protein>
    <submittedName>
        <fullName evidence="6">Toluene efflux pump periplasmic linker protein TtgD</fullName>
    </submittedName>
</protein>
<dbReference type="AlphaFoldDB" id="A0A5C5VCR8"/>
<dbReference type="Gene3D" id="2.40.420.20">
    <property type="match status" value="1"/>
</dbReference>
<comment type="similarity">
    <text evidence="1">Belongs to the membrane fusion protein (MFP) (TC 8.A.1) family.</text>
</comment>
<evidence type="ECO:0000259" key="5">
    <source>
        <dbReference type="Pfam" id="PF25973"/>
    </source>
</evidence>
<dbReference type="EMBL" id="SIHJ01000001">
    <property type="protein sequence ID" value="TWT36388.1"/>
    <property type="molecule type" value="Genomic_DNA"/>
</dbReference>
<evidence type="ECO:0000256" key="1">
    <source>
        <dbReference type="ARBA" id="ARBA00009477"/>
    </source>
</evidence>
<dbReference type="GO" id="GO:0015562">
    <property type="term" value="F:efflux transmembrane transporter activity"/>
    <property type="evidence" value="ECO:0007669"/>
    <property type="project" value="TreeGrafter"/>
</dbReference>
<gene>
    <name evidence="6" type="primary">ttgD</name>
    <name evidence="6" type="ORF">KOR34_12930</name>
</gene>
<feature type="domain" description="CusB-like beta-barrel" evidence="4">
    <location>
        <begin position="277"/>
        <end position="320"/>
    </location>
</feature>
<dbReference type="PROSITE" id="PS51257">
    <property type="entry name" value="PROKAR_LIPOPROTEIN"/>
    <property type="match status" value="1"/>
</dbReference>
<comment type="caution">
    <text evidence="6">The sequence shown here is derived from an EMBL/GenBank/DDBJ whole genome shotgun (WGS) entry which is preliminary data.</text>
</comment>
<dbReference type="InterPro" id="IPR058792">
    <property type="entry name" value="Beta-barrel_RND_2"/>
</dbReference>
<evidence type="ECO:0000256" key="2">
    <source>
        <dbReference type="SAM" id="MobiDB-lite"/>
    </source>
</evidence>
<evidence type="ECO:0000259" key="4">
    <source>
        <dbReference type="Pfam" id="PF25954"/>
    </source>
</evidence>
<feature type="domain" description="CzcB-like barrel-sandwich hybrid" evidence="5">
    <location>
        <begin position="104"/>
        <end position="214"/>
    </location>
</feature>
<proteinExistence type="inferred from homology"/>
<keyword evidence="7" id="KW-1185">Reference proteome</keyword>
<evidence type="ECO:0000313" key="7">
    <source>
        <dbReference type="Proteomes" id="UP000316714"/>
    </source>
</evidence>
<dbReference type="SUPFAM" id="SSF111369">
    <property type="entry name" value="HlyD-like secretion proteins"/>
    <property type="match status" value="1"/>
</dbReference>
<feature type="region of interest" description="Disordered" evidence="2">
    <location>
        <begin position="419"/>
        <end position="438"/>
    </location>
</feature>
<dbReference type="RefSeq" id="WP_146563252.1">
    <property type="nucleotide sequence ID" value="NZ_SIHJ01000001.1"/>
</dbReference>
<organism evidence="6 7">
    <name type="scientific">Posidoniimonas corsicana</name>
    <dbReference type="NCBI Taxonomy" id="1938618"/>
    <lineage>
        <taxon>Bacteria</taxon>
        <taxon>Pseudomonadati</taxon>
        <taxon>Planctomycetota</taxon>
        <taxon>Planctomycetia</taxon>
        <taxon>Pirellulales</taxon>
        <taxon>Lacipirellulaceae</taxon>
        <taxon>Posidoniimonas</taxon>
    </lineage>
</organism>
<dbReference type="Proteomes" id="UP000316714">
    <property type="component" value="Unassembled WGS sequence"/>
</dbReference>
<dbReference type="InterPro" id="IPR058647">
    <property type="entry name" value="BSH_CzcB-like"/>
</dbReference>
<name>A0A5C5VCR8_9BACT</name>
<sequence>MTEVAKKVGQYVVLIAITVFACAVMWYVSSRSTGVHDDAAGVAKPAVAARTKALVSVTAIRPEVVDLTVRQSGKIRAWEDYTLAFEVAGRVQELGVNEQGRPLDVGDRVQAGQVLARLDDRIYAARKSEAVAQLEQAASDLRRDRRLFEQGRGALTEAEYQDTLTRQAVALAQQEVAIKNLEDTVLVSPVTGTIARRLVEAGESVTAHEAVFEVVENDQLLLVVDVPESRVRELEARMRQVEKARRENRSADPEDKVFRARVNLEGRDAFGARPPMINGEVHQIAQVADERTKLFEVEIRIDNRDRLLRPGMVATADLVTKRVLAYRVPDVAVMFRGADAYLFTVREQPTPVEAIFWEVGQADLRVANRVNLEQWVDQGDSIVVPAADHDLHAVVTRGQQRLTDGQYVRVVNADELRGGMTDATAQRRPDQDQAADVN</sequence>
<evidence type="ECO:0000256" key="3">
    <source>
        <dbReference type="SAM" id="Phobius"/>
    </source>
</evidence>
<accession>A0A5C5VCR8</accession>
<dbReference type="PANTHER" id="PTHR30469:SF15">
    <property type="entry name" value="HLYD FAMILY OF SECRETION PROTEINS"/>
    <property type="match status" value="1"/>
</dbReference>
<dbReference type="PANTHER" id="PTHR30469">
    <property type="entry name" value="MULTIDRUG RESISTANCE PROTEIN MDTA"/>
    <property type="match status" value="1"/>
</dbReference>
<dbReference type="Pfam" id="PF25973">
    <property type="entry name" value="BSH_CzcB"/>
    <property type="match status" value="1"/>
</dbReference>
<evidence type="ECO:0000313" key="6">
    <source>
        <dbReference type="EMBL" id="TWT36388.1"/>
    </source>
</evidence>
<dbReference type="Gene3D" id="2.40.50.100">
    <property type="match status" value="1"/>
</dbReference>
<dbReference type="Gene3D" id="2.40.30.170">
    <property type="match status" value="1"/>
</dbReference>
<keyword evidence="3" id="KW-0472">Membrane</keyword>
<dbReference type="OrthoDB" id="9791520at2"/>
<keyword evidence="3" id="KW-1133">Transmembrane helix</keyword>
<feature type="transmembrane region" description="Helical" evidence="3">
    <location>
        <begin position="12"/>
        <end position="29"/>
    </location>
</feature>
<dbReference type="GO" id="GO:1990281">
    <property type="term" value="C:efflux pump complex"/>
    <property type="evidence" value="ECO:0007669"/>
    <property type="project" value="TreeGrafter"/>
</dbReference>